<name>A0AAJ8BRA7_ASPNG</name>
<sequence>MPFAQNGDAVTKADYQVEEGIKYLREVKTTLHPFVVKAPSVGSYT</sequence>
<accession>A0AAJ8BRA7</accession>
<proteinExistence type="predicted"/>
<reference evidence="1" key="2">
    <citation type="submission" date="2025-08" db="UniProtKB">
        <authorList>
            <consortium name="RefSeq"/>
        </authorList>
    </citation>
    <scope>IDENTIFICATION</scope>
</reference>
<dbReference type="GeneID" id="84593044"/>
<protein>
    <submittedName>
        <fullName evidence="1">Uncharacterized protein</fullName>
    </submittedName>
</protein>
<dbReference type="VEuPathDB" id="FungiDB:An14g06030"/>
<evidence type="ECO:0000313" key="1">
    <source>
        <dbReference type="RefSeq" id="XP_059602394.1"/>
    </source>
</evidence>
<dbReference type="KEGG" id="ang:An14g06030"/>
<gene>
    <name evidence="1" type="ORF">An14g06030</name>
</gene>
<dbReference type="AlphaFoldDB" id="A0AAJ8BRA7"/>
<reference evidence="1" key="1">
    <citation type="submission" date="2025-02" db="EMBL/GenBank/DDBJ databases">
        <authorList>
            <consortium name="NCBI Genome Project"/>
        </authorList>
    </citation>
    <scope>NUCLEOTIDE SEQUENCE</scope>
</reference>
<organism evidence="1">
    <name type="scientific">Aspergillus niger</name>
    <dbReference type="NCBI Taxonomy" id="5061"/>
    <lineage>
        <taxon>Eukaryota</taxon>
        <taxon>Fungi</taxon>
        <taxon>Dikarya</taxon>
        <taxon>Ascomycota</taxon>
        <taxon>Pezizomycotina</taxon>
        <taxon>Eurotiomycetes</taxon>
        <taxon>Eurotiomycetidae</taxon>
        <taxon>Eurotiales</taxon>
        <taxon>Aspergillaceae</taxon>
        <taxon>Aspergillus</taxon>
        <taxon>Aspergillus subgen. Circumdati</taxon>
    </lineage>
</organism>
<dbReference type="RefSeq" id="XP_059602394.1">
    <property type="nucleotide sequence ID" value="XM_059744333.1"/>
</dbReference>